<protein>
    <submittedName>
        <fullName evidence="1">Retrovirus-related pol polyprotein from transposon RE1</fullName>
    </submittedName>
</protein>
<organism evidence="1 2">
    <name type="scientific">Citrus sinensis</name>
    <name type="common">Sweet orange</name>
    <name type="synonym">Citrus aurantium var. sinensis</name>
    <dbReference type="NCBI Taxonomy" id="2711"/>
    <lineage>
        <taxon>Eukaryota</taxon>
        <taxon>Viridiplantae</taxon>
        <taxon>Streptophyta</taxon>
        <taxon>Embryophyta</taxon>
        <taxon>Tracheophyta</taxon>
        <taxon>Spermatophyta</taxon>
        <taxon>Magnoliopsida</taxon>
        <taxon>eudicotyledons</taxon>
        <taxon>Gunneridae</taxon>
        <taxon>Pentapetalae</taxon>
        <taxon>rosids</taxon>
        <taxon>malvids</taxon>
        <taxon>Sapindales</taxon>
        <taxon>Rutaceae</taxon>
        <taxon>Aurantioideae</taxon>
        <taxon>Citrus</taxon>
    </lineage>
</organism>
<dbReference type="Proteomes" id="UP000829398">
    <property type="component" value="Chromosome 9"/>
</dbReference>
<dbReference type="EMBL" id="CM039178">
    <property type="protein sequence ID" value="KAH9681302.1"/>
    <property type="molecule type" value="Genomic_DNA"/>
</dbReference>
<accession>A0ACB8I2W6</accession>
<evidence type="ECO:0000313" key="2">
    <source>
        <dbReference type="Proteomes" id="UP000829398"/>
    </source>
</evidence>
<gene>
    <name evidence="1" type="ORF">KPL71_026925</name>
</gene>
<reference evidence="2" key="1">
    <citation type="journal article" date="2023" name="Hortic. Res.">
        <title>A chromosome-level phased genome enabling allele-level studies in sweet orange: a case study on citrus Huanglongbing tolerance.</title>
        <authorList>
            <person name="Wu B."/>
            <person name="Yu Q."/>
            <person name="Deng Z."/>
            <person name="Duan Y."/>
            <person name="Luo F."/>
            <person name="Gmitter F. Jr."/>
        </authorList>
    </citation>
    <scope>NUCLEOTIDE SEQUENCE [LARGE SCALE GENOMIC DNA]</scope>
    <source>
        <strain evidence="2">cv. Valencia</strain>
    </source>
</reference>
<sequence>MASSSLNQTTTVSYTFPTPIKLDRSNYLIWKMQVLASIQGNGLEGYIDGSITAPYTDQRIPNSEFVMWKRTDQQLLGWLLSSMTESVLGIVLGCKTSFEVWKALEKLSGSQNKTRALQLKNQMMLTKKNDLSVYDYFHKMKGIADSMAAAGAPMSDYDFMMSVLGGIGSEFNPVAVLITGRGLDLDLSESLSMLMTHEGMLEQQALAELWMQIWRLLQILFRNFRGNQGGNFYRGRKGGRGNNMHGGRSWNQGGRTQMPSHVPSHFSQPYQPRCQVCFIIGHTAATCKDRFNKDFIPVISISEPYEGNEKLLIGNGHGLTISHIGSTHLAVGNHRLLLKNLLFVPHITKNLLSISKLTSDNSLIIEFYGNTCFLKDKKKRTVLLEGVAMKGLYKLKLEPGSKTHQALFSTVNKESCFVPMSMVPHCSDGLQSCSFSNIQAKVVQHSSQQCLLSHSSRVSSTSINILHRQLGHPSSKVLKHVLTSCKHLQLSNKIQIPDFCDACQYGKVHKLHFGATEHKTTSPLELIHTDLWGPAPITSLNGYRYYISFIDDYSRYAWVYPLKTKSQALSVFAIFRTQVEKQFETVIKVLQSDWGGGGEFRSFVNYLKKHGILFRHSCPHTHHQNGTAERKHRHLVEMGLTLLVQAKLPLSFWWEAFSTSAFLINRLATSVLPSNKSPYEILFKHKHDYDFLKCFGCSCFPYLRFYNKHKFNYHTTKCLFIGYSSYHKGYKCLSSKGVVYVVRHVVFNESEFPFSTDSLFSKQPSSSASEYRYPMFKVSSVSVPLHDPSGSSNTIIQPFQLPAASASSSSSSSLSPSSQPFQPSQSNHPPSHTSPYVSQNTSNQQPSSTQVSLPNHPMITRAKAGVFKPKFHAYSSVLGEQEPSTVSQALSDSKWKAAMQAEYNALMENKTWILVPASQATKIVGCKWVFRIKYNADGSVSKYKARLVAKGFHQTPGIDYFETFGPVVKQSTVRIILSLAVMKGWKIRQIDINNAFLNGELNKDVYMFQPEGFVQSPSGHVCQLHKALYGLKQAPRAWFDRLRKALLQWGFQNSKADSSLFIKHELGGIVAMLVYVDDILITGDNNTVIETFIQYLGDTFALKDLGEFSYFLGIEVTHDAKGSLHLSQAKYVRDLLTRTDMENYRESDTPMSTGQKLRRAGNDDNLIVNVTEYRSIIGALQYLVLTRPELAFSVNKLSQFLAAPTEKHWVACKKILRYLKATEDYGLMFKAGDGISLTAYTDADWACDVDDRKSVGAYCVYLGQNLVSWSSKKQQTVARSSTELEYRALSTACAEIVWIQALLGELKLKCSQIPIIWCDNNGVAALATNPVYHAKTKHIELDVHFIREKVTGKQVEIKYVPSEWNIADVLTKPMAYSFFNYYRDKLNVVPQPLSLRRGVEMLNQQQHING</sequence>
<keyword evidence="2" id="KW-1185">Reference proteome</keyword>
<comment type="caution">
    <text evidence="1">The sequence shown here is derived from an EMBL/GenBank/DDBJ whole genome shotgun (WGS) entry which is preliminary data.</text>
</comment>
<evidence type="ECO:0000313" key="1">
    <source>
        <dbReference type="EMBL" id="KAH9681302.1"/>
    </source>
</evidence>
<proteinExistence type="predicted"/>
<name>A0ACB8I2W6_CITSI</name>